<dbReference type="KEGG" id="bper:BN118_3089"/>
<dbReference type="GO" id="GO:0015293">
    <property type="term" value="F:symporter activity"/>
    <property type="evidence" value="ECO:0007669"/>
    <property type="project" value="UniProtKB-KW"/>
</dbReference>
<feature type="transmembrane region" description="Helical" evidence="8">
    <location>
        <begin position="370"/>
        <end position="392"/>
    </location>
</feature>
<keyword evidence="5" id="KW-0769">Symport</keyword>
<feature type="transmembrane region" description="Helical" evidence="8">
    <location>
        <begin position="154"/>
        <end position="177"/>
    </location>
</feature>
<reference evidence="10 11" key="1">
    <citation type="journal article" date="2012" name="BMC Genomics">
        <title>Comparative genomics of the classical Bordetella subspecies: the evolution and exchange of virulence-associated diversity amongst closely related pathogens.</title>
        <authorList>
            <person name="Park J."/>
            <person name="Zhang Y."/>
            <person name="Buboltz A.M."/>
            <person name="Zhang X."/>
            <person name="Schuster S.C."/>
            <person name="Ahuja U."/>
            <person name="Liu M."/>
            <person name="Miller J.F."/>
            <person name="Sebaihia M."/>
            <person name="Bentley S.D."/>
            <person name="Parkhill J."/>
            <person name="Harvill E.T."/>
        </authorList>
    </citation>
    <scope>NUCLEOTIDE SEQUENCE [LARGE SCALE GENOMIC DNA]</scope>
    <source>
        <strain evidence="11">ATCC 9797 / DSM 5571 / CCUG 30873 / LMG 14455 / NCTC 10739 / 18323</strain>
    </source>
</reference>
<evidence type="ECO:0000313" key="11">
    <source>
        <dbReference type="Proteomes" id="UP000005250"/>
    </source>
</evidence>
<evidence type="ECO:0000256" key="2">
    <source>
        <dbReference type="ARBA" id="ARBA00022448"/>
    </source>
</evidence>
<dbReference type="SUPFAM" id="SSF103473">
    <property type="entry name" value="MFS general substrate transporter"/>
    <property type="match status" value="1"/>
</dbReference>
<name>A0A0T7CQ28_BORP1</name>
<evidence type="ECO:0000256" key="6">
    <source>
        <dbReference type="ARBA" id="ARBA00022989"/>
    </source>
</evidence>
<feature type="transmembrane region" description="Helical" evidence="8">
    <location>
        <begin position="335"/>
        <end position="358"/>
    </location>
</feature>
<keyword evidence="3" id="KW-1003">Cell membrane</keyword>
<dbReference type="InterPro" id="IPR020846">
    <property type="entry name" value="MFS_dom"/>
</dbReference>
<evidence type="ECO:0000313" key="10">
    <source>
        <dbReference type="EMBL" id="CCJ64514.1"/>
    </source>
</evidence>
<keyword evidence="4 8" id="KW-0812">Transmembrane</keyword>
<protein>
    <submittedName>
        <fullName evidence="10">Membrane transport protein</fullName>
    </submittedName>
</protein>
<keyword evidence="7 8" id="KW-0472">Membrane</keyword>
<proteinExistence type="predicted"/>
<feature type="transmembrane region" description="Helical" evidence="8">
    <location>
        <begin position="88"/>
        <end position="107"/>
    </location>
</feature>
<dbReference type="InterPro" id="IPR051084">
    <property type="entry name" value="H+-coupled_symporters"/>
</dbReference>
<dbReference type="Proteomes" id="UP000005250">
    <property type="component" value="Chromosome"/>
</dbReference>
<evidence type="ECO:0000256" key="7">
    <source>
        <dbReference type="ARBA" id="ARBA00023136"/>
    </source>
</evidence>
<dbReference type="RefSeq" id="WP_010931161.1">
    <property type="nucleotide sequence ID" value="NC_018518.1"/>
</dbReference>
<dbReference type="GeneID" id="69602760"/>
<evidence type="ECO:0000256" key="3">
    <source>
        <dbReference type="ARBA" id="ARBA00022475"/>
    </source>
</evidence>
<feature type="transmembrane region" description="Helical" evidence="8">
    <location>
        <begin position="113"/>
        <end position="133"/>
    </location>
</feature>
<feature type="transmembrane region" description="Helical" evidence="8">
    <location>
        <begin position="21"/>
        <end position="43"/>
    </location>
</feature>
<dbReference type="eggNOG" id="COG0477">
    <property type="taxonomic scope" value="Bacteria"/>
</dbReference>
<dbReference type="InterPro" id="IPR011701">
    <property type="entry name" value="MFS"/>
</dbReference>
<dbReference type="PANTHER" id="PTHR43528:SF1">
    <property type="entry name" value="ALPHA-KETOGLUTARATE PERMEASE"/>
    <property type="match status" value="1"/>
</dbReference>
<dbReference type="EMBL" id="HE965805">
    <property type="protein sequence ID" value="CCJ64514.1"/>
    <property type="molecule type" value="Genomic_DNA"/>
</dbReference>
<evidence type="ECO:0000256" key="1">
    <source>
        <dbReference type="ARBA" id="ARBA00004651"/>
    </source>
</evidence>
<feature type="transmembrane region" description="Helical" evidence="8">
    <location>
        <begin position="242"/>
        <end position="260"/>
    </location>
</feature>
<dbReference type="Pfam" id="PF07690">
    <property type="entry name" value="MFS_1"/>
    <property type="match status" value="1"/>
</dbReference>
<feature type="transmembrane region" description="Helical" evidence="8">
    <location>
        <begin position="308"/>
        <end position="329"/>
    </location>
</feature>
<dbReference type="PANTHER" id="PTHR43528">
    <property type="entry name" value="ALPHA-KETOGLUTARATE PERMEASE"/>
    <property type="match status" value="1"/>
</dbReference>
<feature type="transmembrane region" description="Helical" evidence="8">
    <location>
        <begin position="55"/>
        <end position="76"/>
    </location>
</feature>
<evidence type="ECO:0000256" key="8">
    <source>
        <dbReference type="SAM" id="Phobius"/>
    </source>
</evidence>
<comment type="subcellular location">
    <subcellularLocation>
        <location evidence="1">Cell membrane</location>
        <topology evidence="1">Multi-pass membrane protein</topology>
    </subcellularLocation>
</comment>
<keyword evidence="11" id="KW-1185">Reference proteome</keyword>
<feature type="transmembrane region" description="Helical" evidence="8">
    <location>
        <begin position="189"/>
        <end position="207"/>
    </location>
</feature>
<dbReference type="PROSITE" id="PS50850">
    <property type="entry name" value="MFS"/>
    <property type="match status" value="1"/>
</dbReference>
<evidence type="ECO:0000259" key="9">
    <source>
        <dbReference type="PROSITE" id="PS50850"/>
    </source>
</evidence>
<feature type="transmembrane region" description="Helical" evidence="8">
    <location>
        <begin position="280"/>
        <end position="301"/>
    </location>
</feature>
<keyword evidence="6 8" id="KW-1133">Transmembrane helix</keyword>
<gene>
    <name evidence="10" type="ordered locus">BN118_3089</name>
</gene>
<dbReference type="AlphaFoldDB" id="A0A0T7CQ28"/>
<feature type="transmembrane region" description="Helical" evidence="8">
    <location>
        <begin position="398"/>
        <end position="419"/>
    </location>
</feature>
<dbReference type="InterPro" id="IPR036259">
    <property type="entry name" value="MFS_trans_sf"/>
</dbReference>
<dbReference type="HOGENOM" id="CLU_001265_39_0_4"/>
<sequence>MTQQIMETQDLRRRLTSLRAAAVGNALEWFDWTLYGTFSAYLAMNLFDPADPTSALLATLGVFAGGFLARPVGGWLFGRIGDRYGRKFTLVLTMCLLALTSLAIALLPTYEQAGVYASVLLFVCRLTQGLAHGGESGVAYTYVAEIAPPARRGLWSSSVFISVTLGVMAATALAALLTSMLGKEAMEAWGWRVGFGVGALLGVYALYMRRSASESEVFEEHARQAGGQPAGPAMTRGQALRIARNIVMIAVASNATYYTWVTFAPATAIATRGMDPSGAYTASLIAQLVCLLWLPVCGWLADRYGRKPIVMAFGLGVALAVFPVAHIVTAQPWTLFVAQLIGLLVWALLAAIFPAFIAEQVPTQARAMGVGFISSLSVAIFGGTAPYINAWLGAHDLGWVYTAYVAALGVMAFIGAFLIRETAGLDLNDIPLPGEPDNAAVSRRAAYN</sequence>
<evidence type="ECO:0000256" key="4">
    <source>
        <dbReference type="ARBA" id="ARBA00022692"/>
    </source>
</evidence>
<feature type="domain" description="Major facilitator superfamily (MFS) profile" evidence="9">
    <location>
        <begin position="17"/>
        <end position="423"/>
    </location>
</feature>
<evidence type="ECO:0000256" key="5">
    <source>
        <dbReference type="ARBA" id="ARBA00022847"/>
    </source>
</evidence>
<organism evidence="10 11">
    <name type="scientific">Bordetella pertussis (strain ATCC 9797 / DSM 5571 / CCUG 30873 / LMG 14455 / NCTC 10739 / 18323)</name>
    <dbReference type="NCBI Taxonomy" id="568706"/>
    <lineage>
        <taxon>Bacteria</taxon>
        <taxon>Pseudomonadati</taxon>
        <taxon>Pseudomonadota</taxon>
        <taxon>Betaproteobacteria</taxon>
        <taxon>Burkholderiales</taxon>
        <taxon>Alcaligenaceae</taxon>
        <taxon>Bordetella</taxon>
    </lineage>
</organism>
<dbReference type="GO" id="GO:0005886">
    <property type="term" value="C:plasma membrane"/>
    <property type="evidence" value="ECO:0007669"/>
    <property type="project" value="UniProtKB-SubCell"/>
</dbReference>
<keyword evidence="2" id="KW-0813">Transport</keyword>
<accession>A0A0T7CQ28</accession>
<dbReference type="Gene3D" id="1.20.1250.20">
    <property type="entry name" value="MFS general substrate transporter like domains"/>
    <property type="match status" value="2"/>
</dbReference>